<protein>
    <recommendedName>
        <fullName evidence="1">U-box domain-containing protein</fullName>
    </recommendedName>
</protein>
<feature type="domain" description="U-box" evidence="1">
    <location>
        <begin position="235"/>
        <end position="307"/>
    </location>
</feature>
<gene>
    <name evidence="2" type="ORF">RHABOEDO_000378</name>
</gene>
<sequence>MSSSIGIATKCVTTFLDFLHVVQAVDECSESEPSILQTANVVNRLALFGFSATEIKKLTCSPSDNHALACLKNSELTSRYLHLLIQIFKGPKRSEEIETELQFLERAVILPISDIIRVSAEKSTYEIKHCLNGALETTPTSSIDSSLKSTLEQKGKLKELENRINIAFKMKMAFEFGLINSAGQLYRNFYENIYARAFGHLFLNRRYDDPQEIAEAILNSFPIPPAFHDDLILRRYICPITLEPIRYPVEDPTTRHRQQGQNNPTLYERSAIINSLMVRSLSPITREPLTANQLIDRPDIQFIIEDRLREHGSKLWQYLEASPLLQQQLQAETSNP</sequence>
<evidence type="ECO:0000259" key="1">
    <source>
        <dbReference type="SMART" id="SM00504"/>
    </source>
</evidence>
<dbReference type="SMART" id="SM00504">
    <property type="entry name" value="Ubox"/>
    <property type="match status" value="1"/>
</dbReference>
<dbReference type="SUPFAM" id="SSF57850">
    <property type="entry name" value="RING/U-box"/>
    <property type="match status" value="1"/>
</dbReference>
<evidence type="ECO:0000313" key="3">
    <source>
        <dbReference type="Proteomes" id="UP000826014"/>
    </source>
</evidence>
<evidence type="ECO:0000313" key="2">
    <source>
        <dbReference type="EMBL" id="QYF48253.1"/>
    </source>
</evidence>
<accession>A0ABX8UZ68</accession>
<dbReference type="EMBL" id="CP075587">
    <property type="protein sequence ID" value="QYF48253.1"/>
    <property type="molecule type" value="Genomic_DNA"/>
</dbReference>
<dbReference type="InterPro" id="IPR003613">
    <property type="entry name" value="Ubox_domain"/>
</dbReference>
<dbReference type="Proteomes" id="UP000826014">
    <property type="component" value="Chromosome"/>
</dbReference>
<dbReference type="Gene3D" id="3.30.40.10">
    <property type="entry name" value="Zinc/RING finger domain, C3HC4 (zinc finger)"/>
    <property type="match status" value="1"/>
</dbReference>
<keyword evidence="3" id="KW-1185">Reference proteome</keyword>
<name>A0ABX8UZ68_9BACT</name>
<dbReference type="InterPro" id="IPR013083">
    <property type="entry name" value="Znf_RING/FYVE/PHD"/>
</dbReference>
<organism evidence="2 3">
    <name type="scientific">Candidatus Rhabdochlamydia oedothoracis</name>
    <dbReference type="NCBI Taxonomy" id="2720720"/>
    <lineage>
        <taxon>Bacteria</taxon>
        <taxon>Pseudomonadati</taxon>
        <taxon>Chlamydiota</taxon>
        <taxon>Chlamydiia</taxon>
        <taxon>Parachlamydiales</taxon>
        <taxon>Candidatus Rhabdochlamydiaceae</taxon>
        <taxon>Candidatus Rhabdochlamydia</taxon>
    </lineage>
</organism>
<proteinExistence type="predicted"/>
<dbReference type="RefSeq" id="WP_215217513.1">
    <property type="nucleotide sequence ID" value="NZ_CP075587.1"/>
</dbReference>
<reference evidence="2 3" key="1">
    <citation type="journal article" date="2022" name="bioRxiv">
        <title>Ecology and evolution of chlamydial symbionts of arthropods.</title>
        <authorList>
            <person name="Halter T."/>
            <person name="Koestlbacher S."/>
            <person name="Collingro A."/>
            <person name="Sixt B.S."/>
            <person name="Toenshoff E.R."/>
            <person name="Hendrickx F."/>
            <person name="Kostanjsek R."/>
            <person name="Horn M."/>
        </authorList>
    </citation>
    <scope>NUCLEOTIDE SEQUENCE [LARGE SCALE GENOMIC DNA]</scope>
    <source>
        <strain evidence="2">W744xW776</strain>
    </source>
</reference>